<comment type="caution">
    <text evidence="1">The sequence shown here is derived from an EMBL/GenBank/DDBJ whole genome shotgun (WGS) entry which is preliminary data.</text>
</comment>
<reference evidence="1 2" key="1">
    <citation type="journal article" date="2018" name="Int. J. Syst. Evol. Microbiol.">
        <title>Planococcus salinus sp. nov., a moderately halophilic bacterium isolated from a saline-alkali soil.</title>
        <authorList>
            <person name="Gan L."/>
        </authorList>
    </citation>
    <scope>NUCLEOTIDE SEQUENCE [LARGE SCALE GENOMIC DNA]</scope>
    <source>
        <strain evidence="1 2">LCB217</strain>
    </source>
</reference>
<dbReference type="RefSeq" id="WP_123163885.1">
    <property type="nucleotide sequence ID" value="NZ_RIAX01000001.1"/>
</dbReference>
<organism evidence="1 2">
    <name type="scientific">Planococcus salinus</name>
    <dbReference type="NCBI Taxonomy" id="1848460"/>
    <lineage>
        <taxon>Bacteria</taxon>
        <taxon>Bacillati</taxon>
        <taxon>Bacillota</taxon>
        <taxon>Bacilli</taxon>
        <taxon>Bacillales</taxon>
        <taxon>Caryophanaceae</taxon>
        <taxon>Planococcus</taxon>
    </lineage>
</organism>
<keyword evidence="2" id="KW-1185">Reference proteome</keyword>
<gene>
    <name evidence="1" type="ORF">EEX84_01960</name>
</gene>
<dbReference type="EMBL" id="RIAX01000001">
    <property type="protein sequence ID" value="RNF41137.1"/>
    <property type="molecule type" value="Genomic_DNA"/>
</dbReference>
<sequence>MTKDQRPVTAASQLKPEKRMRLAATAAASNKQLHESGTGRDKGTMEQLNIHYVEKIISEWPELSRKAAEQTIGFYGPPNEATNSRLFWFYNGPWKRTVVYRDQIPHDFPEPHVDMLESVIDYHVPPEKMSEIAAFDGSIIVERTKGEVAARCDLEAANILALNLMHDIVTDKKTAKQARKFCANEMAAYALNRPAPYAEQFQFELPAGEQFDTDITTIKKNALVQTVKKLIK</sequence>
<protein>
    <submittedName>
        <fullName evidence="1">Uncharacterized protein</fullName>
    </submittedName>
</protein>
<evidence type="ECO:0000313" key="1">
    <source>
        <dbReference type="EMBL" id="RNF41137.1"/>
    </source>
</evidence>
<proteinExistence type="predicted"/>
<evidence type="ECO:0000313" key="2">
    <source>
        <dbReference type="Proteomes" id="UP000275473"/>
    </source>
</evidence>
<dbReference type="Proteomes" id="UP000275473">
    <property type="component" value="Unassembled WGS sequence"/>
</dbReference>
<accession>A0A3M8PBP9</accession>
<dbReference type="AlphaFoldDB" id="A0A3M8PBP9"/>
<dbReference type="OrthoDB" id="1350443at2"/>
<name>A0A3M8PBP9_9BACL</name>